<dbReference type="EMBL" id="UINC01027332">
    <property type="protein sequence ID" value="SVB06391.1"/>
    <property type="molecule type" value="Genomic_DNA"/>
</dbReference>
<evidence type="ECO:0008006" key="5">
    <source>
        <dbReference type="Google" id="ProtNLM"/>
    </source>
</evidence>
<dbReference type="Gene3D" id="2.60.40.1190">
    <property type="match status" value="1"/>
</dbReference>
<dbReference type="PANTHER" id="PTHR21240">
    <property type="entry name" value="2-AMINO-3-CARBOXYLMUCONATE-6-SEMIALDEHYDE DECARBOXYLASE"/>
    <property type="match status" value="1"/>
</dbReference>
<organism evidence="4">
    <name type="scientific">marine metagenome</name>
    <dbReference type="NCBI Taxonomy" id="408172"/>
    <lineage>
        <taxon>unclassified sequences</taxon>
        <taxon>metagenomes</taxon>
        <taxon>ecological metagenomes</taxon>
    </lineage>
</organism>
<sequence length="615" mass="70062">MAAFVAGVGAEIDHPVGLGMRSKPIDKTPVLVESPLMHCRSFHFLLSSFCFFSTLGFTAADDSPEQWRKERRLIDLHQHVGSSEPLLKRAVSIMDRAGIGIGVNLSGGTVTHKEGQPSAFERNKALGDRLFPGRFAFYMNLDYAGWDDPGFSERAVRQVEEGHRLGAAGLKEWKRLGLYLRDKSGKLIRIDDSRLDPVWRRCGELGLPVSIHVADPRAFWLPFNSDNERWIELKDHRPWWFGDTEKYPPRMDLLNALDRVVARHPLTTFVCVHFANNSEDIDWVDAALDRNPNMMADLAARIPEIGRHTPKKVHRLFIKHQDRILFATDFMVYSRLTLGSGGSGPAPTDEDALGFYAKHWRWLETWDRQFEHMTPIQGDWKIDAIGLPPEVLRKIYFDNARKLLVRRLPLPRLRANRIEADFDLDGRLDDAPWPSAAPARIESQINTGAANPEIATTARVLWSDQFLYIGYRSPYTELTVFEPPLKTGERRGLWNKDVVEAFVGTDPYNSTHYTEYEVAPTGEKLDLNITPTDKSLEWNSGFKAVTHIDREQKIWTAEMRIPLKSLSPEQPGQKTVWRINFYRHDRAHRAFLGWSPTATGSAHTPAKFGHLTFGP</sequence>
<feature type="domain" description="Amidohydrolase-related" evidence="2">
    <location>
        <begin position="144"/>
        <end position="404"/>
    </location>
</feature>
<evidence type="ECO:0000259" key="2">
    <source>
        <dbReference type="Pfam" id="PF04909"/>
    </source>
</evidence>
<feature type="domain" description="Carbohydrate-binding" evidence="3">
    <location>
        <begin position="424"/>
        <end position="612"/>
    </location>
</feature>
<gene>
    <name evidence="4" type="ORF">METZ01_LOCUS159245</name>
</gene>
<evidence type="ECO:0000256" key="1">
    <source>
        <dbReference type="ARBA" id="ARBA00023239"/>
    </source>
</evidence>
<dbReference type="GO" id="GO:0004553">
    <property type="term" value="F:hydrolase activity, hydrolyzing O-glycosyl compounds"/>
    <property type="evidence" value="ECO:0007669"/>
    <property type="project" value="InterPro"/>
</dbReference>
<dbReference type="Pfam" id="PF04909">
    <property type="entry name" value="Amidohydro_2"/>
    <property type="match status" value="1"/>
</dbReference>
<dbReference type="GO" id="GO:0016831">
    <property type="term" value="F:carboxy-lyase activity"/>
    <property type="evidence" value="ECO:0007669"/>
    <property type="project" value="InterPro"/>
</dbReference>
<dbReference type="InterPro" id="IPR006680">
    <property type="entry name" value="Amidohydro-rel"/>
</dbReference>
<keyword evidence="1" id="KW-0456">Lyase</keyword>
<accession>A0A382AYN5</accession>
<dbReference type="GO" id="GO:0019748">
    <property type="term" value="P:secondary metabolic process"/>
    <property type="evidence" value="ECO:0007669"/>
    <property type="project" value="TreeGrafter"/>
</dbReference>
<dbReference type="AlphaFoldDB" id="A0A382AYN5"/>
<evidence type="ECO:0000313" key="4">
    <source>
        <dbReference type="EMBL" id="SVB06391.1"/>
    </source>
</evidence>
<dbReference type="InterPro" id="IPR032465">
    <property type="entry name" value="ACMSD"/>
</dbReference>
<dbReference type="GO" id="GO:0005737">
    <property type="term" value="C:cytoplasm"/>
    <property type="evidence" value="ECO:0007669"/>
    <property type="project" value="TreeGrafter"/>
</dbReference>
<dbReference type="InterPro" id="IPR010502">
    <property type="entry name" value="Carb-bd_dom_fam9"/>
</dbReference>
<dbReference type="SUPFAM" id="SSF51556">
    <property type="entry name" value="Metallo-dependent hydrolases"/>
    <property type="match status" value="1"/>
</dbReference>
<dbReference type="PANTHER" id="PTHR21240:SF28">
    <property type="entry name" value="ISO-OROTATE DECARBOXYLASE (EUROFUNG)"/>
    <property type="match status" value="1"/>
</dbReference>
<dbReference type="CDD" id="cd09620">
    <property type="entry name" value="CBM9_like_3"/>
    <property type="match status" value="1"/>
</dbReference>
<dbReference type="InterPro" id="IPR032466">
    <property type="entry name" value="Metal_Hydrolase"/>
</dbReference>
<name>A0A382AYN5_9ZZZZ</name>
<evidence type="ECO:0000259" key="3">
    <source>
        <dbReference type="Pfam" id="PF06452"/>
    </source>
</evidence>
<dbReference type="SUPFAM" id="SSF49344">
    <property type="entry name" value="CBD9-like"/>
    <property type="match status" value="1"/>
</dbReference>
<dbReference type="Pfam" id="PF06452">
    <property type="entry name" value="CBM9_1"/>
    <property type="match status" value="1"/>
</dbReference>
<dbReference type="GO" id="GO:0016052">
    <property type="term" value="P:carbohydrate catabolic process"/>
    <property type="evidence" value="ECO:0007669"/>
    <property type="project" value="InterPro"/>
</dbReference>
<dbReference type="GO" id="GO:0030246">
    <property type="term" value="F:carbohydrate binding"/>
    <property type="evidence" value="ECO:0007669"/>
    <property type="project" value="InterPro"/>
</dbReference>
<protein>
    <recommendedName>
        <fullName evidence="5">Amidohydrolase-related domain-containing protein</fullName>
    </recommendedName>
</protein>
<dbReference type="Gene3D" id="3.20.20.140">
    <property type="entry name" value="Metal-dependent hydrolases"/>
    <property type="match status" value="1"/>
</dbReference>
<proteinExistence type="predicted"/>
<reference evidence="4" key="1">
    <citation type="submission" date="2018-05" db="EMBL/GenBank/DDBJ databases">
        <authorList>
            <person name="Lanie J.A."/>
            <person name="Ng W.-L."/>
            <person name="Kazmierczak K.M."/>
            <person name="Andrzejewski T.M."/>
            <person name="Davidsen T.M."/>
            <person name="Wayne K.J."/>
            <person name="Tettelin H."/>
            <person name="Glass J.I."/>
            <person name="Rusch D."/>
            <person name="Podicherti R."/>
            <person name="Tsui H.-C.T."/>
            <person name="Winkler M.E."/>
        </authorList>
    </citation>
    <scope>NUCLEOTIDE SEQUENCE</scope>
</reference>